<evidence type="ECO:0000256" key="3">
    <source>
        <dbReference type="ARBA" id="ARBA00022679"/>
    </source>
</evidence>
<keyword evidence="3" id="KW-0808">Transferase</keyword>
<evidence type="ECO:0000259" key="5">
    <source>
        <dbReference type="Pfam" id="PF13439"/>
    </source>
</evidence>
<dbReference type="InterPro" id="IPR001296">
    <property type="entry name" value="Glyco_trans_1"/>
</dbReference>
<organism evidence="6 7">
    <name type="scientific">Terrabacter tumescens</name>
    <dbReference type="NCBI Taxonomy" id="60443"/>
    <lineage>
        <taxon>Bacteria</taxon>
        <taxon>Bacillati</taxon>
        <taxon>Actinomycetota</taxon>
        <taxon>Actinomycetes</taxon>
        <taxon>Micrococcales</taxon>
        <taxon>Intrasporangiaceae</taxon>
        <taxon>Terrabacter</taxon>
    </lineage>
</organism>
<reference evidence="7" key="1">
    <citation type="journal article" date="2019" name="Int. J. Syst. Evol. Microbiol.">
        <title>The Global Catalogue of Microorganisms (GCM) 10K type strain sequencing project: providing services to taxonomists for standard genome sequencing and annotation.</title>
        <authorList>
            <consortium name="The Broad Institute Genomics Platform"/>
            <consortium name="The Broad Institute Genome Sequencing Center for Infectious Disease"/>
            <person name="Wu L."/>
            <person name="Ma J."/>
        </authorList>
    </citation>
    <scope>NUCLEOTIDE SEQUENCE [LARGE SCALE GENOMIC DNA]</scope>
    <source>
        <strain evidence="7">JCM 1365</strain>
    </source>
</reference>
<protein>
    <recommendedName>
        <fullName evidence="1">D-inositol 3-phosphate glycosyltransferase</fullName>
    </recommendedName>
</protein>
<evidence type="ECO:0000256" key="1">
    <source>
        <dbReference type="ARBA" id="ARBA00021292"/>
    </source>
</evidence>
<dbReference type="Gene3D" id="3.40.50.2000">
    <property type="entry name" value="Glycogen Phosphorylase B"/>
    <property type="match status" value="2"/>
</dbReference>
<evidence type="ECO:0000313" key="6">
    <source>
        <dbReference type="EMBL" id="GGN09298.1"/>
    </source>
</evidence>
<feature type="domain" description="Glycosyltransferase subfamily 4-like N-terminal" evidence="5">
    <location>
        <begin position="20"/>
        <end position="189"/>
    </location>
</feature>
<comment type="caution">
    <text evidence="6">The sequence shown here is derived from an EMBL/GenBank/DDBJ whole genome shotgun (WGS) entry which is preliminary data.</text>
</comment>
<proteinExistence type="predicted"/>
<dbReference type="Proteomes" id="UP000623461">
    <property type="component" value="Unassembled WGS sequence"/>
</dbReference>
<dbReference type="EMBL" id="BMNZ01000011">
    <property type="protein sequence ID" value="GGN09298.1"/>
    <property type="molecule type" value="Genomic_DNA"/>
</dbReference>
<dbReference type="RefSeq" id="WP_030203342.1">
    <property type="nucleotide sequence ID" value="NZ_BMNZ01000011.1"/>
</dbReference>
<keyword evidence="2" id="KW-0328">Glycosyltransferase</keyword>
<sequence>MGGGAGARVALVTSSYHPHFGGVESHVRNVARELRRIGTDVEVWTVDRGERLGTTELDGIVVRHLPTPLPARSGRALATFAAASPRAWRAWRSAFRTFRPDLLHVQCFGPNGLYAAALARRTATPLVLSAHGETFMDDYDAFGASALMREGLRRTIAAAAMTTGCSEQVLGDLRDRFELVGGVVVPNGVGPAPTSPPHGVLPADLDLDAAPLVLGVGRLETTKGFDLLVEAFAALDPALGARLVLGGDGSQREALRAQGQQLGLRGRLRLVGPLDEAAVHTWMRRADVVVMPSRREAFGIVALEAWRAGTPLVATTLGGPASFVTDGADGVLVDPVNTGALTYAIESVLRDHDRAAELAANGLTSVRRYTWASVARIYGELYDRAVQKAR</sequence>
<dbReference type="InterPro" id="IPR028098">
    <property type="entry name" value="Glyco_trans_4-like_N"/>
</dbReference>
<feature type="domain" description="Glycosyl transferase family 1" evidence="4">
    <location>
        <begin position="211"/>
        <end position="362"/>
    </location>
</feature>
<dbReference type="CDD" id="cd03801">
    <property type="entry name" value="GT4_PimA-like"/>
    <property type="match status" value="1"/>
</dbReference>
<dbReference type="Pfam" id="PF00534">
    <property type="entry name" value="Glycos_transf_1"/>
    <property type="match status" value="1"/>
</dbReference>
<accession>A0ABQ2IF76</accession>
<evidence type="ECO:0000259" key="4">
    <source>
        <dbReference type="Pfam" id="PF00534"/>
    </source>
</evidence>
<dbReference type="InterPro" id="IPR050194">
    <property type="entry name" value="Glycosyltransferase_grp1"/>
</dbReference>
<dbReference type="SUPFAM" id="SSF53756">
    <property type="entry name" value="UDP-Glycosyltransferase/glycogen phosphorylase"/>
    <property type="match status" value="1"/>
</dbReference>
<dbReference type="PANTHER" id="PTHR45947">
    <property type="entry name" value="SULFOQUINOVOSYL TRANSFERASE SQD2"/>
    <property type="match status" value="1"/>
</dbReference>
<dbReference type="PANTHER" id="PTHR45947:SF3">
    <property type="entry name" value="SULFOQUINOVOSYL TRANSFERASE SQD2"/>
    <property type="match status" value="1"/>
</dbReference>
<keyword evidence="7" id="KW-1185">Reference proteome</keyword>
<evidence type="ECO:0000313" key="7">
    <source>
        <dbReference type="Proteomes" id="UP000623461"/>
    </source>
</evidence>
<name>A0ABQ2IF76_9MICO</name>
<dbReference type="Pfam" id="PF13439">
    <property type="entry name" value="Glyco_transf_4"/>
    <property type="match status" value="1"/>
</dbReference>
<evidence type="ECO:0000256" key="2">
    <source>
        <dbReference type="ARBA" id="ARBA00022676"/>
    </source>
</evidence>
<gene>
    <name evidence="6" type="ORF">GCM10009721_41460</name>
</gene>